<dbReference type="eggNOG" id="COG3737">
    <property type="taxonomic scope" value="Bacteria"/>
</dbReference>
<dbReference type="EMBL" id="CP001965">
    <property type="protein sequence ID" value="ADE12448.1"/>
    <property type="molecule type" value="Genomic_DNA"/>
</dbReference>
<dbReference type="PANTHER" id="PTHR21192:SF2">
    <property type="entry name" value="NADH DEHYDROGENASE [UBIQUINONE] 1 ALPHA SUBCOMPLEX ASSEMBLY FACTOR 3"/>
    <property type="match status" value="1"/>
</dbReference>
<dbReference type="InterPro" id="IPR007523">
    <property type="entry name" value="NDUFAF3/AAMDC"/>
</dbReference>
<name>D5CUR1_SIDLE</name>
<evidence type="ECO:0000313" key="2">
    <source>
        <dbReference type="Proteomes" id="UP000001625"/>
    </source>
</evidence>
<dbReference type="AlphaFoldDB" id="D5CUR1"/>
<dbReference type="Gene3D" id="3.40.1230.10">
    <property type="entry name" value="MTH938-like"/>
    <property type="match status" value="1"/>
</dbReference>
<evidence type="ECO:0008006" key="3">
    <source>
        <dbReference type="Google" id="ProtNLM"/>
    </source>
</evidence>
<keyword evidence="2" id="KW-1185">Reference proteome</keyword>
<dbReference type="STRING" id="580332.Slit_2220"/>
<reference evidence="1 2" key="1">
    <citation type="submission" date="2010-03" db="EMBL/GenBank/DDBJ databases">
        <title>Complete sequence of Sideroxydans lithotrophicus ES-1.</title>
        <authorList>
            <consortium name="US DOE Joint Genome Institute"/>
            <person name="Lucas S."/>
            <person name="Copeland A."/>
            <person name="Lapidus A."/>
            <person name="Cheng J.-F."/>
            <person name="Bruce D."/>
            <person name="Goodwin L."/>
            <person name="Pitluck S."/>
            <person name="Munk A.C."/>
            <person name="Detter J.C."/>
            <person name="Han C."/>
            <person name="Tapia R."/>
            <person name="Larimer F."/>
            <person name="Land M."/>
            <person name="Hauser L."/>
            <person name="Kyrpides N."/>
            <person name="Ivanova N."/>
            <person name="Emerson D."/>
            <person name="Woyke T."/>
        </authorList>
    </citation>
    <scope>NUCLEOTIDE SEQUENCE [LARGE SCALE GENOMIC DNA]</scope>
    <source>
        <strain evidence="1 2">ES-1</strain>
    </source>
</reference>
<dbReference type="InterPro" id="IPR036748">
    <property type="entry name" value="MTH938-like_sf"/>
</dbReference>
<dbReference type="RefSeq" id="WP_013030346.1">
    <property type="nucleotide sequence ID" value="NC_013959.1"/>
</dbReference>
<dbReference type="SUPFAM" id="SSF64076">
    <property type="entry name" value="MTH938-like"/>
    <property type="match status" value="1"/>
</dbReference>
<dbReference type="PANTHER" id="PTHR21192">
    <property type="entry name" value="NUCLEAR PROTEIN E3-3"/>
    <property type="match status" value="1"/>
</dbReference>
<dbReference type="KEGG" id="slt:Slit_2220"/>
<protein>
    <recommendedName>
        <fullName evidence="3">Xcc1710-like domain-containing protein</fullName>
    </recommendedName>
</protein>
<dbReference type="Pfam" id="PF04430">
    <property type="entry name" value="DUF498"/>
    <property type="match status" value="1"/>
</dbReference>
<dbReference type="Proteomes" id="UP000001625">
    <property type="component" value="Chromosome"/>
</dbReference>
<dbReference type="CDD" id="cd05560">
    <property type="entry name" value="Xcc1710_like"/>
    <property type="match status" value="1"/>
</dbReference>
<accession>D5CUR1</accession>
<dbReference type="HOGENOM" id="CLU_074390_2_0_4"/>
<proteinExistence type="predicted"/>
<dbReference type="OrthoDB" id="9800373at2"/>
<organism evidence="1 2">
    <name type="scientific">Sideroxydans lithotrophicus (strain ES-1)</name>
    <dbReference type="NCBI Taxonomy" id="580332"/>
    <lineage>
        <taxon>Bacteria</taxon>
        <taxon>Pseudomonadati</taxon>
        <taxon>Pseudomonadota</taxon>
        <taxon>Betaproteobacteria</taxon>
        <taxon>Nitrosomonadales</taxon>
        <taxon>Gallionellaceae</taxon>
        <taxon>Sideroxydans</taxon>
    </lineage>
</organism>
<sequence>MSLQLQTDSGQKLFTGHGEGYVSVNTHRYRQPIVVMAAEVRTDWPATDFAALTSAHFEYFLALQPEVLLLGTGARQQFAHPELYRELIKARIGIEFMDTPAACRTYNILVAEDRKVVAAVLI</sequence>
<gene>
    <name evidence="1" type="ordered locus">Slit_2220</name>
</gene>
<evidence type="ECO:0000313" key="1">
    <source>
        <dbReference type="EMBL" id="ADE12448.1"/>
    </source>
</evidence>